<evidence type="ECO:0000313" key="3">
    <source>
        <dbReference type="Proteomes" id="UP001652564"/>
    </source>
</evidence>
<dbReference type="EMBL" id="JAOWKZ010000002">
    <property type="protein sequence ID" value="MCV2872572.1"/>
    <property type="molecule type" value="Genomic_DNA"/>
</dbReference>
<name>A0ABT2ZND4_9RHOB</name>
<reference evidence="2 3" key="1">
    <citation type="submission" date="2022-10" db="EMBL/GenBank/DDBJ databases">
        <title>Defluviimonas sp. nov., isolated from ocean surface sediments.</title>
        <authorList>
            <person name="He W."/>
            <person name="Wang L."/>
            <person name="Zhang D.-F."/>
        </authorList>
    </citation>
    <scope>NUCLEOTIDE SEQUENCE [LARGE SCALE GENOMIC DNA]</scope>
    <source>
        <strain evidence="2 3">WL0050</strain>
    </source>
</reference>
<sequence>MRAALLALGLILGFARLAVGFTVEEEVAFPATGSNSRELVILSTTDTAVMRPLIEAFQNRNPDVAIHYTVANSQEVFAAINDEGLAFDLVISSAMDLQMKLANDGFASAYRSGPTAALPGWAHWQDRLFAFAQENVVLIASRRGLEGLPPPQTRRDLIEILRDHPEWFEGRIGTYNPELSGAGYLFATQDARQSDSFWRLAEVMGGLNPRLYTSSNEMITDLKQGRLVLAYNVLGSYAGPRLAGDKDATVIELEDHTLTLLRTGLVPSNARDPVLGGAFLDFLLGAEGRGLLRDEAGLPPIDETALASGPHLRPMRLDPGLLVFLDAIKRRGFLEEWSSALNRD</sequence>
<keyword evidence="1" id="KW-0732">Signal</keyword>
<dbReference type="RefSeq" id="WP_263739752.1">
    <property type="nucleotide sequence ID" value="NZ_JAOWKZ010000002.1"/>
</dbReference>
<evidence type="ECO:0000313" key="2">
    <source>
        <dbReference type="EMBL" id="MCV2872572.1"/>
    </source>
</evidence>
<dbReference type="PANTHER" id="PTHR30006:SF25">
    <property type="entry name" value="PHOSPHOGLYCERATE TRANSPORT REGULATORY PROTEIN PGTC"/>
    <property type="match status" value="1"/>
</dbReference>
<dbReference type="PANTHER" id="PTHR30006">
    <property type="entry name" value="THIAMINE-BINDING PERIPLASMIC PROTEIN-RELATED"/>
    <property type="match status" value="1"/>
</dbReference>
<dbReference type="Proteomes" id="UP001652564">
    <property type="component" value="Unassembled WGS sequence"/>
</dbReference>
<protein>
    <submittedName>
        <fullName evidence="2">ABC transporter substrate-binding protein</fullName>
    </submittedName>
</protein>
<dbReference type="Pfam" id="PF13531">
    <property type="entry name" value="SBP_bac_11"/>
    <property type="match status" value="1"/>
</dbReference>
<accession>A0ABT2ZND4</accession>
<keyword evidence="3" id="KW-1185">Reference proteome</keyword>
<proteinExistence type="predicted"/>
<gene>
    <name evidence="2" type="ORF">OEZ71_09700</name>
</gene>
<dbReference type="Gene3D" id="3.40.190.10">
    <property type="entry name" value="Periplasmic binding protein-like II"/>
    <property type="match status" value="2"/>
</dbReference>
<dbReference type="SUPFAM" id="SSF53850">
    <property type="entry name" value="Periplasmic binding protein-like II"/>
    <property type="match status" value="1"/>
</dbReference>
<comment type="caution">
    <text evidence="2">The sequence shown here is derived from an EMBL/GenBank/DDBJ whole genome shotgun (WGS) entry which is preliminary data.</text>
</comment>
<organism evidence="2 3">
    <name type="scientific">Albidovulum litorale</name>
    <dbReference type="NCBI Taxonomy" id="2984134"/>
    <lineage>
        <taxon>Bacteria</taxon>
        <taxon>Pseudomonadati</taxon>
        <taxon>Pseudomonadota</taxon>
        <taxon>Alphaproteobacteria</taxon>
        <taxon>Rhodobacterales</taxon>
        <taxon>Paracoccaceae</taxon>
        <taxon>Albidovulum</taxon>
    </lineage>
</organism>
<evidence type="ECO:0000256" key="1">
    <source>
        <dbReference type="ARBA" id="ARBA00022729"/>
    </source>
</evidence>